<dbReference type="GO" id="GO:0006545">
    <property type="term" value="P:glycine biosynthetic process"/>
    <property type="evidence" value="ECO:0007669"/>
    <property type="project" value="TreeGrafter"/>
</dbReference>
<evidence type="ECO:0000313" key="8">
    <source>
        <dbReference type="Proteomes" id="UP000315349"/>
    </source>
</evidence>
<organism evidence="7 8">
    <name type="scientific">Planctopirus ephydatiae</name>
    <dbReference type="NCBI Taxonomy" id="2528019"/>
    <lineage>
        <taxon>Bacteria</taxon>
        <taxon>Pseudomonadati</taxon>
        <taxon>Planctomycetota</taxon>
        <taxon>Planctomycetia</taxon>
        <taxon>Planctomycetales</taxon>
        <taxon>Planctomycetaceae</taxon>
        <taxon>Planctopirus</taxon>
    </lineage>
</organism>
<dbReference type="NCBIfam" id="NF041359">
    <property type="entry name" value="GntG_guanitoxin"/>
    <property type="match status" value="1"/>
</dbReference>
<dbReference type="GO" id="GO:0005829">
    <property type="term" value="C:cytosol"/>
    <property type="evidence" value="ECO:0007669"/>
    <property type="project" value="TreeGrafter"/>
</dbReference>
<dbReference type="EC" id="4.1.2.49" evidence="7"/>
<dbReference type="EMBL" id="CP036299">
    <property type="protein sequence ID" value="QDV31007.1"/>
    <property type="molecule type" value="Genomic_DNA"/>
</dbReference>
<comment type="cofactor">
    <cofactor evidence="1">
        <name>pyridoxal 5'-phosphate</name>
        <dbReference type="ChEBI" id="CHEBI:597326"/>
    </cofactor>
</comment>
<evidence type="ECO:0000256" key="5">
    <source>
        <dbReference type="PIRSR" id="PIRSR017617-1"/>
    </source>
</evidence>
<comment type="similarity">
    <text evidence="2">Belongs to the threonine aldolase family.</text>
</comment>
<keyword evidence="3" id="KW-0663">Pyridoxal phosphate</keyword>
<dbReference type="InterPro" id="IPR015421">
    <property type="entry name" value="PyrdxlP-dep_Trfase_major"/>
</dbReference>
<protein>
    <submittedName>
        <fullName evidence="7">L-allo-threonine aldolase</fullName>
        <ecNumber evidence="7">4.1.2.49</ecNumber>
    </submittedName>
</protein>
<reference evidence="7 8" key="1">
    <citation type="submission" date="2019-02" db="EMBL/GenBank/DDBJ databases">
        <title>Deep-cultivation of Planctomycetes and their phenomic and genomic characterization uncovers novel biology.</title>
        <authorList>
            <person name="Wiegand S."/>
            <person name="Jogler M."/>
            <person name="Boedeker C."/>
            <person name="Pinto D."/>
            <person name="Vollmers J."/>
            <person name="Rivas-Marin E."/>
            <person name="Kohn T."/>
            <person name="Peeters S.H."/>
            <person name="Heuer A."/>
            <person name="Rast P."/>
            <person name="Oberbeckmann S."/>
            <person name="Bunk B."/>
            <person name="Jeske O."/>
            <person name="Meyerdierks A."/>
            <person name="Storesund J.E."/>
            <person name="Kallscheuer N."/>
            <person name="Luecker S."/>
            <person name="Lage O.M."/>
            <person name="Pohl T."/>
            <person name="Merkel B.J."/>
            <person name="Hornburger P."/>
            <person name="Mueller R.-W."/>
            <person name="Bruemmer F."/>
            <person name="Labrenz M."/>
            <person name="Spormann A.M."/>
            <person name="Op den Camp H."/>
            <person name="Overmann J."/>
            <person name="Amann R."/>
            <person name="Jetten M.S.M."/>
            <person name="Mascher T."/>
            <person name="Medema M.H."/>
            <person name="Devos D.P."/>
            <person name="Kaster A.-K."/>
            <person name="Ovreas L."/>
            <person name="Rohde M."/>
            <person name="Galperin M.Y."/>
            <person name="Jogler C."/>
        </authorList>
    </citation>
    <scope>NUCLEOTIDE SEQUENCE [LARGE SCALE GENOMIC DNA]</scope>
    <source>
        <strain evidence="7 8">Spb1</strain>
    </source>
</reference>
<sequence>MVNVGRIDLRSDTVTRPTPEMRRVIAEAEVGDDMFGEDPTINRLEQRVAEMLGKEAAVYACSGIQSNQMALRAHCSSGDEILLDGSSHIFYYEQGAPAALHGVTCRLIDGEGGIFRADQLEGMIHGHDQHESITKVVCVENTTNRGGGRPWPLQAFCEVADWAHARHLAVHVDGARLFNACQAAGYSPREFCEFADTVSICFSKGLGCPMGSMLVGSRPMMARARRARKLFGGGIRQGGMMAASALYALEHNVERLKDDHAHARWLAEKIARIPQLSIDLKAVATNIVIIEIAQEWGTADRFVELLQREGVLVLAFGRQKIRLCTHLDIPGDCLPRVVEAFQTVAASSYD</sequence>
<dbReference type="PANTHER" id="PTHR48097">
    <property type="entry name" value="L-THREONINE ALDOLASE-RELATED"/>
    <property type="match status" value="1"/>
</dbReference>
<dbReference type="InterPro" id="IPR001597">
    <property type="entry name" value="ArAA_b-elim_lyase/Thr_aldolase"/>
</dbReference>
<gene>
    <name evidence="7" type="primary">ltaA</name>
    <name evidence="7" type="ORF">Spb1_29440</name>
</gene>
<dbReference type="Gene3D" id="3.40.640.10">
    <property type="entry name" value="Type I PLP-dependent aspartate aminotransferase-like (Major domain)"/>
    <property type="match status" value="1"/>
</dbReference>
<dbReference type="AlphaFoldDB" id="A0A518GQX7"/>
<dbReference type="SUPFAM" id="SSF53383">
    <property type="entry name" value="PLP-dependent transferases"/>
    <property type="match status" value="1"/>
</dbReference>
<accession>A0A518GQX7</accession>
<evidence type="ECO:0000259" key="6">
    <source>
        <dbReference type="Pfam" id="PF01212"/>
    </source>
</evidence>
<dbReference type="FunFam" id="3.90.1150.10:FF:000041">
    <property type="entry name" value="Low-specificity L-threonine aldolase"/>
    <property type="match status" value="1"/>
</dbReference>
<dbReference type="InterPro" id="IPR023603">
    <property type="entry name" value="Low_specificity_L-TA-like"/>
</dbReference>
<evidence type="ECO:0000256" key="4">
    <source>
        <dbReference type="ARBA" id="ARBA00023239"/>
    </source>
</evidence>
<dbReference type="Gene3D" id="3.90.1150.10">
    <property type="entry name" value="Aspartate Aminotransferase, domain 1"/>
    <property type="match status" value="1"/>
</dbReference>
<dbReference type="KEGG" id="peh:Spb1_29440"/>
<feature type="domain" description="Aromatic amino acid beta-eliminating lyase/threonine aldolase" evidence="6">
    <location>
        <begin position="8"/>
        <end position="291"/>
    </location>
</feature>
<name>A0A518GQX7_9PLAN</name>
<dbReference type="CDD" id="cd06502">
    <property type="entry name" value="TA_like"/>
    <property type="match status" value="1"/>
</dbReference>
<dbReference type="InterPro" id="IPR015424">
    <property type="entry name" value="PyrdxlP-dep_Trfase"/>
</dbReference>
<evidence type="ECO:0000313" key="7">
    <source>
        <dbReference type="EMBL" id="QDV31007.1"/>
    </source>
</evidence>
<keyword evidence="8" id="KW-1185">Reference proteome</keyword>
<proteinExistence type="inferred from homology"/>
<dbReference type="PANTHER" id="PTHR48097:SF9">
    <property type="entry name" value="L-THREONINE ALDOLASE"/>
    <property type="match status" value="1"/>
</dbReference>
<dbReference type="Pfam" id="PF01212">
    <property type="entry name" value="Beta_elim_lyase"/>
    <property type="match status" value="1"/>
</dbReference>
<keyword evidence="4 7" id="KW-0456">Lyase</keyword>
<evidence type="ECO:0000256" key="1">
    <source>
        <dbReference type="ARBA" id="ARBA00001933"/>
    </source>
</evidence>
<feature type="modified residue" description="N6-(pyridoxal phosphate)lysine" evidence="5">
    <location>
        <position position="204"/>
    </location>
</feature>
<evidence type="ECO:0000256" key="2">
    <source>
        <dbReference type="ARBA" id="ARBA00006966"/>
    </source>
</evidence>
<dbReference type="GO" id="GO:0006567">
    <property type="term" value="P:L-threonine catabolic process"/>
    <property type="evidence" value="ECO:0007669"/>
    <property type="project" value="TreeGrafter"/>
</dbReference>
<evidence type="ECO:0000256" key="3">
    <source>
        <dbReference type="ARBA" id="ARBA00022898"/>
    </source>
</evidence>
<dbReference type="Proteomes" id="UP000315349">
    <property type="component" value="Chromosome"/>
</dbReference>
<dbReference type="InterPro" id="IPR015422">
    <property type="entry name" value="PyrdxlP-dep_Trfase_small"/>
</dbReference>
<dbReference type="GO" id="GO:0008732">
    <property type="term" value="F:L-allo-threonine aldolase activity"/>
    <property type="evidence" value="ECO:0007669"/>
    <property type="project" value="UniProtKB-EC"/>
</dbReference>
<dbReference type="FunFam" id="3.40.640.10:FF:000030">
    <property type="entry name" value="Low-specificity L-threonine aldolase"/>
    <property type="match status" value="1"/>
</dbReference>
<dbReference type="PIRSF" id="PIRSF017617">
    <property type="entry name" value="Thr_aldolase"/>
    <property type="match status" value="1"/>
</dbReference>